<dbReference type="InterPro" id="IPR042095">
    <property type="entry name" value="SUMF_sf"/>
</dbReference>
<keyword evidence="2" id="KW-0812">Transmembrane</keyword>
<gene>
    <name evidence="4" type="ORF">FJZ47_21245</name>
</gene>
<evidence type="ECO:0000313" key="4">
    <source>
        <dbReference type="EMBL" id="MBM3226298.1"/>
    </source>
</evidence>
<feature type="transmembrane region" description="Helical" evidence="2">
    <location>
        <begin position="36"/>
        <end position="55"/>
    </location>
</feature>
<dbReference type="SUPFAM" id="SSF56436">
    <property type="entry name" value="C-type lectin-like"/>
    <property type="match status" value="1"/>
</dbReference>
<dbReference type="InterPro" id="IPR005532">
    <property type="entry name" value="SUMF_dom"/>
</dbReference>
<accession>A0A937W4Z8</accession>
<feature type="compositionally biased region" description="Pro residues" evidence="1">
    <location>
        <begin position="138"/>
        <end position="152"/>
    </location>
</feature>
<dbReference type="Gene3D" id="3.90.1580.10">
    <property type="entry name" value="paralog of FGE (formylglycine-generating enzyme)"/>
    <property type="match status" value="1"/>
</dbReference>
<organism evidence="4 5">
    <name type="scientific">Tectimicrobiota bacterium</name>
    <dbReference type="NCBI Taxonomy" id="2528274"/>
    <lineage>
        <taxon>Bacteria</taxon>
        <taxon>Pseudomonadati</taxon>
        <taxon>Nitrospinota/Tectimicrobiota group</taxon>
        <taxon>Candidatus Tectimicrobiota</taxon>
    </lineage>
</organism>
<dbReference type="PANTHER" id="PTHR23150">
    <property type="entry name" value="SULFATASE MODIFYING FACTOR 1, 2"/>
    <property type="match status" value="1"/>
</dbReference>
<dbReference type="Pfam" id="PF03781">
    <property type="entry name" value="FGE-sulfatase"/>
    <property type="match status" value="1"/>
</dbReference>
<feature type="region of interest" description="Disordered" evidence="1">
    <location>
        <begin position="100"/>
        <end position="158"/>
    </location>
</feature>
<protein>
    <submittedName>
        <fullName evidence="4">Formylglycine-generating enzyme family protein</fullName>
    </submittedName>
</protein>
<keyword evidence="2" id="KW-1133">Transmembrane helix</keyword>
<comment type="caution">
    <text evidence="4">The sequence shown here is derived from an EMBL/GenBank/DDBJ whole genome shotgun (WGS) entry which is preliminary data.</text>
</comment>
<evidence type="ECO:0000259" key="3">
    <source>
        <dbReference type="Pfam" id="PF03781"/>
    </source>
</evidence>
<evidence type="ECO:0000313" key="5">
    <source>
        <dbReference type="Proteomes" id="UP000712673"/>
    </source>
</evidence>
<keyword evidence="2" id="KW-0472">Membrane</keyword>
<feature type="domain" description="Sulfatase-modifying factor enzyme-like" evidence="3">
    <location>
        <begin position="164"/>
        <end position="380"/>
    </location>
</feature>
<dbReference type="InterPro" id="IPR016187">
    <property type="entry name" value="CTDL_fold"/>
</dbReference>
<dbReference type="PANTHER" id="PTHR23150:SF19">
    <property type="entry name" value="FORMYLGLYCINE-GENERATING ENZYME"/>
    <property type="match status" value="1"/>
</dbReference>
<dbReference type="EMBL" id="VGLS01000858">
    <property type="protein sequence ID" value="MBM3226298.1"/>
    <property type="molecule type" value="Genomic_DNA"/>
</dbReference>
<evidence type="ECO:0000256" key="1">
    <source>
        <dbReference type="SAM" id="MobiDB-lite"/>
    </source>
</evidence>
<name>A0A937W4Z8_UNCTE</name>
<reference evidence="4" key="1">
    <citation type="submission" date="2019-03" db="EMBL/GenBank/DDBJ databases">
        <title>Lake Tanganyika Metagenome-Assembled Genomes (MAGs).</title>
        <authorList>
            <person name="Tran P."/>
        </authorList>
    </citation>
    <scope>NUCLEOTIDE SEQUENCE</scope>
    <source>
        <strain evidence="4">K_DeepCast_65m_m2_066</strain>
    </source>
</reference>
<feature type="compositionally biased region" description="Low complexity" evidence="1">
    <location>
        <begin position="116"/>
        <end position="126"/>
    </location>
</feature>
<evidence type="ECO:0000256" key="2">
    <source>
        <dbReference type="SAM" id="Phobius"/>
    </source>
</evidence>
<dbReference type="GO" id="GO:0120147">
    <property type="term" value="F:formylglycine-generating oxidase activity"/>
    <property type="evidence" value="ECO:0007669"/>
    <property type="project" value="TreeGrafter"/>
</dbReference>
<proteinExistence type="predicted"/>
<dbReference type="Proteomes" id="UP000712673">
    <property type="component" value="Unassembled WGS sequence"/>
</dbReference>
<dbReference type="AlphaFoldDB" id="A0A937W4Z8"/>
<dbReference type="InterPro" id="IPR051043">
    <property type="entry name" value="Sulfatase_Mod_Factor_Kinase"/>
</dbReference>
<sequence length="383" mass="42522">MASATRSPAPQPTITFCPGCGTKLPRQPQRRPPVQTFLFVVLLLGLGFAGGWLSLPPDSQVTAERQRLQQEQQQLADERQRLRQEQQQYSQVTAERQRLQQEQQQLADERQRLRQEQQQFAATQAAERSRVTEGAKPALPPSTQPAPSPPVTPEKATRTSLGVELVLIQPGEFTMGANDGSADNDEKPPHKVRISKPFYLGKYEVTQAQWQAIMGNNPSSSKGETLPVEQVSWNDVQEFVRRLNAREGGPKYRLPTEAEWEYAARAGTTTSYSFGENPGQLGEYAWFGENAGRTKHPVGQKKPNPWGLYDMHGNVWEWVQDWYGSYTAAAAVDPAGPASGTRRVNRGGSWNYGARDCRSALRGGDAPGSRLAALGFRLLREVP</sequence>